<dbReference type="SMART" id="SM00367">
    <property type="entry name" value="LRR_CC"/>
    <property type="match status" value="8"/>
</dbReference>
<proteinExistence type="predicted"/>
<dbReference type="GeneID" id="17273067"/>
<dbReference type="RefSeq" id="XP_005779951.1">
    <property type="nucleotide sequence ID" value="XM_005779894.1"/>
</dbReference>
<dbReference type="InterPro" id="IPR006553">
    <property type="entry name" value="Leu-rich_rpt_Cys-con_subtyp"/>
</dbReference>
<dbReference type="STRING" id="2903.R1CXU7"/>
<dbReference type="InterPro" id="IPR001611">
    <property type="entry name" value="Leu-rich_rpt"/>
</dbReference>
<dbReference type="OMA" id="CLIDERK"/>
<dbReference type="AlphaFoldDB" id="A0A0D3JVI7"/>
<sequence length="628" mass="66989">MLSMRACSEKSRFCLIDERKLAKWRGRGGGDLEPVLASGAIALLDAQWIISHAEAGGVLTHRQALPKEAFLSLADLVEATTGNDNSCRASLPVAALSYPRTKDHPDPLGFNLIHVAKALKALLSDQYGSIPRLGVFWDFASLHQHPDPANGIMRTEEQNVLFKQGVGCLGKLYSHPKTIVLRLTSFPDGHKKEDQAEGTNVAAYSDCGWCAAENAWASLTKSLHLSLDLGLMRDGKAYDYHSLFSDCTNLRCRRPPLLPSAFAAELETKSFTNGKDDKPLVKRLYAVIFDKQFGKQTQLDYGFHGWGDAETAQLAGVLARGAAPRLEKLYLRSNEIGDEGCKALAAALGKEGAAPRLEYLYLDGNKIGDEGCKALAAALGKEGAAPRLEYLYLNGNQMGDEGCKALAAALGKEGAAPRLEYLYLDGNKIGDEGCKALAATLGKEGAVPRLETLGLTCNKIGDEGCKALAAALGKEGAGARLEELWLSRNQIGDEGCKALADALGKERAAPRLKKLGLTCNKIGDEGNKALAAALGKEGAGARLEELWLSHNQISDEGCKALAAALGKEGAAPRLETLYLGNDVRWAADVLQNKLTRAQYLDEIVNVLACGEGGRVHGAKCLAVLAGVA</sequence>
<dbReference type="eggNOG" id="KOG4308">
    <property type="taxonomic scope" value="Eukaryota"/>
</dbReference>
<name>A0A0D3JVI7_EMIH1</name>
<dbReference type="PROSITE" id="PS51450">
    <property type="entry name" value="LRR"/>
    <property type="match status" value="1"/>
</dbReference>
<dbReference type="EnsemblProtists" id="EOD27522">
    <property type="protein sequence ID" value="EOD27522"/>
    <property type="gene ID" value="EMIHUDRAFT_235752"/>
</dbReference>
<dbReference type="HOGENOM" id="CLU_435767_0_0_1"/>
<dbReference type="PANTHER" id="PTHR24113">
    <property type="entry name" value="RAN GTPASE-ACTIVATING PROTEIN 1"/>
    <property type="match status" value="1"/>
</dbReference>
<dbReference type="GO" id="GO:0005829">
    <property type="term" value="C:cytosol"/>
    <property type="evidence" value="ECO:0007669"/>
    <property type="project" value="TreeGrafter"/>
</dbReference>
<keyword evidence="3" id="KW-0677">Repeat</keyword>
<dbReference type="PaxDb" id="2903-EOD27522"/>
<accession>A0A0D3JVI7</accession>
<organism evidence="4 5">
    <name type="scientific">Emiliania huxleyi (strain CCMP1516)</name>
    <dbReference type="NCBI Taxonomy" id="280463"/>
    <lineage>
        <taxon>Eukaryota</taxon>
        <taxon>Haptista</taxon>
        <taxon>Haptophyta</taxon>
        <taxon>Prymnesiophyceae</taxon>
        <taxon>Isochrysidales</taxon>
        <taxon>Noelaerhabdaceae</taxon>
        <taxon>Emiliania</taxon>
    </lineage>
</organism>
<dbReference type="GO" id="GO:0006913">
    <property type="term" value="P:nucleocytoplasmic transport"/>
    <property type="evidence" value="ECO:0007669"/>
    <property type="project" value="TreeGrafter"/>
</dbReference>
<dbReference type="InterPro" id="IPR032675">
    <property type="entry name" value="LRR_dom_sf"/>
</dbReference>
<dbReference type="InterPro" id="IPR027038">
    <property type="entry name" value="RanGap"/>
</dbReference>
<dbReference type="SMART" id="SM00368">
    <property type="entry name" value="LRR_RI"/>
    <property type="match status" value="8"/>
</dbReference>
<evidence type="ECO:0000256" key="1">
    <source>
        <dbReference type="ARBA" id="ARBA00022468"/>
    </source>
</evidence>
<dbReference type="PANTHER" id="PTHR24113:SF12">
    <property type="entry name" value="RAN GTPASE-ACTIVATING PROTEIN 1"/>
    <property type="match status" value="1"/>
</dbReference>
<evidence type="ECO:0000256" key="3">
    <source>
        <dbReference type="ARBA" id="ARBA00022737"/>
    </source>
</evidence>
<reference evidence="5" key="1">
    <citation type="journal article" date="2013" name="Nature">
        <title>Pan genome of the phytoplankton Emiliania underpins its global distribution.</title>
        <authorList>
            <person name="Read B.A."/>
            <person name="Kegel J."/>
            <person name="Klute M.J."/>
            <person name="Kuo A."/>
            <person name="Lefebvre S.C."/>
            <person name="Maumus F."/>
            <person name="Mayer C."/>
            <person name="Miller J."/>
            <person name="Monier A."/>
            <person name="Salamov A."/>
            <person name="Young J."/>
            <person name="Aguilar M."/>
            <person name="Claverie J.M."/>
            <person name="Frickenhaus S."/>
            <person name="Gonzalez K."/>
            <person name="Herman E.K."/>
            <person name="Lin Y.C."/>
            <person name="Napier J."/>
            <person name="Ogata H."/>
            <person name="Sarno A.F."/>
            <person name="Shmutz J."/>
            <person name="Schroeder D."/>
            <person name="de Vargas C."/>
            <person name="Verret F."/>
            <person name="von Dassow P."/>
            <person name="Valentin K."/>
            <person name="Van de Peer Y."/>
            <person name="Wheeler G."/>
            <person name="Dacks J.B."/>
            <person name="Delwiche C.F."/>
            <person name="Dyhrman S.T."/>
            <person name="Glockner G."/>
            <person name="John U."/>
            <person name="Richards T."/>
            <person name="Worden A.Z."/>
            <person name="Zhang X."/>
            <person name="Grigoriev I.V."/>
            <person name="Allen A.E."/>
            <person name="Bidle K."/>
            <person name="Borodovsky M."/>
            <person name="Bowler C."/>
            <person name="Brownlee C."/>
            <person name="Cock J.M."/>
            <person name="Elias M."/>
            <person name="Gladyshev V.N."/>
            <person name="Groth M."/>
            <person name="Guda C."/>
            <person name="Hadaegh A."/>
            <person name="Iglesias-Rodriguez M.D."/>
            <person name="Jenkins J."/>
            <person name="Jones B.M."/>
            <person name="Lawson T."/>
            <person name="Leese F."/>
            <person name="Lindquist E."/>
            <person name="Lobanov A."/>
            <person name="Lomsadze A."/>
            <person name="Malik S.B."/>
            <person name="Marsh M.E."/>
            <person name="Mackinder L."/>
            <person name="Mock T."/>
            <person name="Mueller-Roeber B."/>
            <person name="Pagarete A."/>
            <person name="Parker M."/>
            <person name="Probert I."/>
            <person name="Quesneville H."/>
            <person name="Raines C."/>
            <person name="Rensing S.A."/>
            <person name="Riano-Pachon D.M."/>
            <person name="Richier S."/>
            <person name="Rokitta S."/>
            <person name="Shiraiwa Y."/>
            <person name="Soanes D.M."/>
            <person name="van der Giezen M."/>
            <person name="Wahlund T.M."/>
            <person name="Williams B."/>
            <person name="Wilson W."/>
            <person name="Wolfe G."/>
            <person name="Wurch L.L."/>
        </authorList>
    </citation>
    <scope>NUCLEOTIDE SEQUENCE</scope>
</reference>
<dbReference type="GO" id="GO:0005634">
    <property type="term" value="C:nucleus"/>
    <property type="evidence" value="ECO:0007669"/>
    <property type="project" value="TreeGrafter"/>
</dbReference>
<reference evidence="4" key="2">
    <citation type="submission" date="2024-10" db="UniProtKB">
        <authorList>
            <consortium name="EnsemblProtists"/>
        </authorList>
    </citation>
    <scope>IDENTIFICATION</scope>
</reference>
<evidence type="ECO:0000313" key="4">
    <source>
        <dbReference type="EnsemblProtists" id="EOD27522"/>
    </source>
</evidence>
<dbReference type="Gene3D" id="3.80.10.10">
    <property type="entry name" value="Ribonuclease Inhibitor"/>
    <property type="match status" value="2"/>
</dbReference>
<dbReference type="GO" id="GO:0048471">
    <property type="term" value="C:perinuclear region of cytoplasm"/>
    <property type="evidence" value="ECO:0007669"/>
    <property type="project" value="TreeGrafter"/>
</dbReference>
<keyword evidence="2" id="KW-0433">Leucine-rich repeat</keyword>
<dbReference type="KEGG" id="ehx:EMIHUDRAFT_235752"/>
<evidence type="ECO:0000313" key="5">
    <source>
        <dbReference type="Proteomes" id="UP000013827"/>
    </source>
</evidence>
<dbReference type="Proteomes" id="UP000013827">
    <property type="component" value="Unassembled WGS sequence"/>
</dbReference>
<evidence type="ECO:0000256" key="2">
    <source>
        <dbReference type="ARBA" id="ARBA00022614"/>
    </source>
</evidence>
<dbReference type="SUPFAM" id="SSF52047">
    <property type="entry name" value="RNI-like"/>
    <property type="match status" value="1"/>
</dbReference>
<dbReference type="GO" id="GO:0005096">
    <property type="term" value="F:GTPase activator activity"/>
    <property type="evidence" value="ECO:0007669"/>
    <property type="project" value="UniProtKB-KW"/>
</dbReference>
<dbReference type="Pfam" id="PF13516">
    <property type="entry name" value="LRR_6"/>
    <property type="match status" value="8"/>
</dbReference>
<keyword evidence="1" id="KW-0343">GTPase activation</keyword>
<protein>
    <submittedName>
        <fullName evidence="4">Uncharacterized protein</fullName>
    </submittedName>
</protein>
<dbReference type="GO" id="GO:0031267">
    <property type="term" value="F:small GTPase binding"/>
    <property type="evidence" value="ECO:0007669"/>
    <property type="project" value="TreeGrafter"/>
</dbReference>
<keyword evidence="5" id="KW-1185">Reference proteome</keyword>